<gene>
    <name evidence="1" type="ordered locus">At4g16000</name>
    <name evidence="3" type="ORF">AN1_LOCUS18279</name>
    <name evidence="2" type="ORF">C24_LOCUS18165</name>
</gene>
<accession>A0A654FPY7</accession>
<dbReference type="OrthoDB" id="1021352at2759"/>
<evidence type="ECO:0000313" key="1">
    <source>
        <dbReference type="Araport" id="AT4G16000"/>
    </source>
</evidence>
<dbReference type="Proteomes" id="UP000434276">
    <property type="component" value="Unassembled WGS sequence"/>
</dbReference>
<evidence type="ECO:0000313" key="2">
    <source>
        <dbReference type="EMBL" id="CAA0395418.1"/>
    </source>
</evidence>
<organism evidence="3 4">
    <name type="scientific">Arabidopsis thaliana</name>
    <name type="common">Mouse-ear cress</name>
    <dbReference type="NCBI Taxonomy" id="3702"/>
    <lineage>
        <taxon>Eukaryota</taxon>
        <taxon>Viridiplantae</taxon>
        <taxon>Streptophyta</taxon>
        <taxon>Embryophyta</taxon>
        <taxon>Tracheophyta</taxon>
        <taxon>Spermatophyta</taxon>
        <taxon>Magnoliopsida</taxon>
        <taxon>eudicotyledons</taxon>
        <taxon>Gunneridae</taxon>
        <taxon>Pentapetalae</taxon>
        <taxon>rosids</taxon>
        <taxon>malvids</taxon>
        <taxon>Brassicales</taxon>
        <taxon>Brassicaceae</taxon>
        <taxon>Camelineae</taxon>
        <taxon>Arabidopsis</taxon>
    </lineage>
</organism>
<dbReference type="EMBL" id="CACSHJ010000095">
    <property type="protein sequence ID" value="CAA0395418.1"/>
    <property type="molecule type" value="Genomic_DNA"/>
</dbReference>
<proteinExistence type="predicted"/>
<protein>
    <submittedName>
        <fullName evidence="3">Uncharacterized protein</fullName>
    </submittedName>
</protein>
<sequence>MAMAQKDRNRWVAQKGFEMIDKRLPYRFLPDSTVREPVASRQTEHIHFFGGARPFVGNPNPFERSKGRPITCDEAVRLYGGVLIKEFRK</sequence>
<dbReference type="Araport" id="AT4G16000"/>
<name>A0A654FPY7_ARATH</name>
<dbReference type="AlphaFoldDB" id="A0A654FPY7"/>
<evidence type="ECO:0000313" key="5">
    <source>
        <dbReference type="Proteomes" id="UP000434276"/>
    </source>
</evidence>
<dbReference type="OMA" id="RNFYQNF"/>
<dbReference type="KEGG" id="ath:AT4G16000"/>
<dbReference type="Proteomes" id="UP000426265">
    <property type="component" value="Unassembled WGS sequence"/>
</dbReference>
<dbReference type="PANTHER" id="PTHR33484:SF3">
    <property type="entry name" value="HYDROXYPROLINE-RICH GLYCOPROTEIN FAMILY PROTEIN"/>
    <property type="match status" value="1"/>
</dbReference>
<evidence type="ECO:0000313" key="3">
    <source>
        <dbReference type="EMBL" id="VYS62856.1"/>
    </source>
</evidence>
<evidence type="ECO:0000313" key="4">
    <source>
        <dbReference type="Proteomes" id="UP000426265"/>
    </source>
</evidence>
<dbReference type="ExpressionAtlas" id="A0A654FPY7">
    <property type="expression patterns" value="baseline and differential"/>
</dbReference>
<dbReference type="PANTHER" id="PTHR33484">
    <property type="entry name" value="BNAC07G33360D PROTEIN"/>
    <property type="match status" value="1"/>
</dbReference>
<reference evidence="3 4" key="1">
    <citation type="submission" date="2019-11" db="EMBL/GenBank/DDBJ databases">
        <authorList>
            <person name="Jiao W.-B."/>
            <person name="Schneeberger K."/>
        </authorList>
    </citation>
    <scope>NUCLEOTIDE SEQUENCE [LARGE SCALE GENOMIC DNA]</scope>
    <source>
        <strain evidence="4">cv. An-1</strain>
        <strain evidence="5">cv. C24</strain>
    </source>
</reference>
<dbReference type="GeneID" id="827284"/>
<dbReference type="EMBL" id="CACRSJ010000109">
    <property type="protein sequence ID" value="VYS62856.1"/>
    <property type="molecule type" value="Genomic_DNA"/>
</dbReference>